<dbReference type="InterPro" id="IPR035595">
    <property type="entry name" value="UDP_glycos_trans_CS"/>
</dbReference>
<dbReference type="Gene3D" id="3.40.50.2000">
    <property type="entry name" value="Glycogen Phosphorylase B"/>
    <property type="match status" value="2"/>
</dbReference>
<dbReference type="AlphaFoldDB" id="A0AA88CQW1"/>
<dbReference type="FunFam" id="3.40.50.2000:FF:000064">
    <property type="entry name" value="Glycosyltransferase"/>
    <property type="match status" value="1"/>
</dbReference>
<comment type="similarity">
    <text evidence="1 4">Belongs to the UDP-glycosyltransferase family.</text>
</comment>
<evidence type="ECO:0000256" key="4">
    <source>
        <dbReference type="RuleBase" id="RU003718"/>
    </source>
</evidence>
<dbReference type="PANTHER" id="PTHR48047:SF84">
    <property type="entry name" value="GLYCOSYLTRANSFERASE"/>
    <property type="match status" value="1"/>
</dbReference>
<dbReference type="EC" id="2.4.1.-" evidence="5"/>
<dbReference type="Pfam" id="PF00201">
    <property type="entry name" value="UDPGT"/>
    <property type="match status" value="1"/>
</dbReference>
<proteinExistence type="inferred from homology"/>
<name>A0AA88CQW1_FICCA</name>
<dbReference type="PANTHER" id="PTHR48047">
    <property type="entry name" value="GLYCOSYLTRANSFERASE"/>
    <property type="match status" value="1"/>
</dbReference>
<accession>A0AA88CQW1</accession>
<dbReference type="CDD" id="cd03784">
    <property type="entry name" value="GT1_Gtf-like"/>
    <property type="match status" value="1"/>
</dbReference>
<evidence type="ECO:0000313" key="7">
    <source>
        <dbReference type="Proteomes" id="UP001187192"/>
    </source>
</evidence>
<dbReference type="PROSITE" id="PS00375">
    <property type="entry name" value="UDPGT"/>
    <property type="match status" value="1"/>
</dbReference>
<dbReference type="Proteomes" id="UP001187192">
    <property type="component" value="Unassembled WGS sequence"/>
</dbReference>
<evidence type="ECO:0000256" key="3">
    <source>
        <dbReference type="ARBA" id="ARBA00022679"/>
    </source>
</evidence>
<dbReference type="FunFam" id="3.40.50.2000:FF:000103">
    <property type="entry name" value="Glycosyltransferase"/>
    <property type="match status" value="1"/>
</dbReference>
<keyword evidence="7" id="KW-1185">Reference proteome</keyword>
<dbReference type="InterPro" id="IPR002213">
    <property type="entry name" value="UDP_glucos_trans"/>
</dbReference>
<dbReference type="EMBL" id="BTGU01000001">
    <property type="protein sequence ID" value="GMN26471.1"/>
    <property type="molecule type" value="Genomic_DNA"/>
</dbReference>
<sequence>MTMEMAPERENSRNIVLFPFMAQGHIIPFIALAHQLLKTQNYSTITFITTKLNIPKISSSLPPNNNNNIIRVLEIPFRGSDHGLPPGVENTDVLPYHLIPSFIEASFSLKPHFRDLISDLIVSGGPLHQPLCIIADMFFGWSHEIAREFGVFHALFCGGNAYGFACFHSLWLNLPHKNKLCMTTTHDDEEDMITVPDFPEASRIHVTQMSENLREADGGAKFLVVIQKLLSEWKNADAMLFNTVEELETLTGLLYFRRKLGRPVWPIGPVVLPAATKEGGIMTEMCTKWLDTQPAKSVLYVSFGSQNTISASQMMDLGMALENCGKNFIWVVRPPIGFDINEEFRAEEWLPSGFEERIRESNRGLLVRKWAPQVVILSHESVSAFLSHCGWNSMVEALTQGVPILGWPLAADQFYNAKFLEEELGVCVEVARGKSSRVCHEEMVKKIEMVMNVGTEKGSEIRRKTCEVRDIMKNALIYENGYKGSSVKAMDELLKEASLMRQKNSLI</sequence>
<protein>
    <recommendedName>
        <fullName evidence="5">Glycosyltransferase</fullName>
        <ecNumber evidence="5">2.4.1.-</ecNumber>
    </recommendedName>
</protein>
<evidence type="ECO:0000256" key="1">
    <source>
        <dbReference type="ARBA" id="ARBA00009995"/>
    </source>
</evidence>
<organism evidence="6 7">
    <name type="scientific">Ficus carica</name>
    <name type="common">Common fig</name>
    <dbReference type="NCBI Taxonomy" id="3494"/>
    <lineage>
        <taxon>Eukaryota</taxon>
        <taxon>Viridiplantae</taxon>
        <taxon>Streptophyta</taxon>
        <taxon>Embryophyta</taxon>
        <taxon>Tracheophyta</taxon>
        <taxon>Spermatophyta</taxon>
        <taxon>Magnoliopsida</taxon>
        <taxon>eudicotyledons</taxon>
        <taxon>Gunneridae</taxon>
        <taxon>Pentapetalae</taxon>
        <taxon>rosids</taxon>
        <taxon>fabids</taxon>
        <taxon>Rosales</taxon>
        <taxon>Moraceae</taxon>
        <taxon>Ficeae</taxon>
        <taxon>Ficus</taxon>
    </lineage>
</organism>
<keyword evidence="2 4" id="KW-0328">Glycosyltransferase</keyword>
<comment type="caution">
    <text evidence="6">The sequence shown here is derived from an EMBL/GenBank/DDBJ whole genome shotgun (WGS) entry which is preliminary data.</text>
</comment>
<evidence type="ECO:0000256" key="5">
    <source>
        <dbReference type="RuleBase" id="RU362057"/>
    </source>
</evidence>
<dbReference type="GO" id="GO:0035251">
    <property type="term" value="F:UDP-glucosyltransferase activity"/>
    <property type="evidence" value="ECO:0007669"/>
    <property type="project" value="TreeGrafter"/>
</dbReference>
<evidence type="ECO:0000256" key="2">
    <source>
        <dbReference type="ARBA" id="ARBA00022676"/>
    </source>
</evidence>
<gene>
    <name evidence="6" type="ORF">TIFTF001_001314</name>
</gene>
<dbReference type="SUPFAM" id="SSF53756">
    <property type="entry name" value="UDP-Glycosyltransferase/glycogen phosphorylase"/>
    <property type="match status" value="1"/>
</dbReference>
<evidence type="ECO:0000313" key="6">
    <source>
        <dbReference type="EMBL" id="GMN26471.1"/>
    </source>
</evidence>
<keyword evidence="3 4" id="KW-0808">Transferase</keyword>
<reference evidence="6" key="1">
    <citation type="submission" date="2023-07" db="EMBL/GenBank/DDBJ databases">
        <title>draft genome sequence of fig (Ficus carica).</title>
        <authorList>
            <person name="Takahashi T."/>
            <person name="Nishimura K."/>
        </authorList>
    </citation>
    <scope>NUCLEOTIDE SEQUENCE</scope>
</reference>